<dbReference type="InParanoid" id="A0A1S3K937"/>
<dbReference type="SUPFAM" id="SSF56496">
    <property type="entry name" value="Fibrinogen C-terminal domain-like"/>
    <property type="match status" value="1"/>
</dbReference>
<sequence>MGTWSDYRNGFGDLESDHWLGLEAFHHLTNQGNYSLMTEVRDNLTSTYFSDIHVDFRVGPEKEGYILYEFPLGDGNLTSSAEDQWYINYDMMFSAYDKDQDTTSTSNCAATFGGGWWYRACTLVSLTGQTTHCTSGCYAYFKHNGVPFGGNGSDDILLNFAVMKIKKIG</sequence>
<reference evidence="3" key="1">
    <citation type="submission" date="2025-08" db="UniProtKB">
        <authorList>
            <consortium name="RefSeq"/>
        </authorList>
    </citation>
    <scope>IDENTIFICATION</scope>
    <source>
        <tissue evidence="3">Gonads</tissue>
    </source>
</reference>
<dbReference type="Pfam" id="PF00147">
    <property type="entry name" value="Fibrinogen_C"/>
    <property type="match status" value="1"/>
</dbReference>
<dbReference type="Gene3D" id="3.90.215.10">
    <property type="entry name" value="Gamma Fibrinogen, chain A, domain 1"/>
    <property type="match status" value="1"/>
</dbReference>
<dbReference type="OrthoDB" id="7972392at2759"/>
<evidence type="ECO:0000313" key="3">
    <source>
        <dbReference type="RefSeq" id="XP_013419012.1"/>
    </source>
</evidence>
<dbReference type="AlphaFoldDB" id="A0A1S3K937"/>
<dbReference type="InterPro" id="IPR036056">
    <property type="entry name" value="Fibrinogen-like_C"/>
</dbReference>
<feature type="domain" description="Fibrinogen C-terminal" evidence="1">
    <location>
        <begin position="1"/>
        <end position="169"/>
    </location>
</feature>
<dbReference type="PANTHER" id="PTHR19143">
    <property type="entry name" value="FIBRINOGEN/TENASCIN/ANGIOPOEITIN"/>
    <property type="match status" value="1"/>
</dbReference>
<keyword evidence="2" id="KW-1185">Reference proteome</keyword>
<evidence type="ECO:0000259" key="1">
    <source>
        <dbReference type="PROSITE" id="PS51406"/>
    </source>
</evidence>
<evidence type="ECO:0000313" key="2">
    <source>
        <dbReference type="Proteomes" id="UP000085678"/>
    </source>
</evidence>
<dbReference type="InterPro" id="IPR002181">
    <property type="entry name" value="Fibrinogen_a/b/g_C_dom"/>
</dbReference>
<dbReference type="InterPro" id="IPR014716">
    <property type="entry name" value="Fibrinogen_a/b/g_C_1"/>
</dbReference>
<dbReference type="PROSITE" id="PS51406">
    <property type="entry name" value="FIBRINOGEN_C_2"/>
    <property type="match status" value="1"/>
</dbReference>
<dbReference type="KEGG" id="lak:106179790"/>
<accession>A0A1S3K937</accession>
<dbReference type="InterPro" id="IPR050373">
    <property type="entry name" value="Fibrinogen_C-term_domain"/>
</dbReference>
<proteinExistence type="predicted"/>
<protein>
    <submittedName>
        <fullName evidence="3">Fibrinogen-like protein 1-like protein</fullName>
    </submittedName>
</protein>
<dbReference type="GO" id="GO:0005615">
    <property type="term" value="C:extracellular space"/>
    <property type="evidence" value="ECO:0007669"/>
    <property type="project" value="TreeGrafter"/>
</dbReference>
<name>A0A1S3K937_LINAN</name>
<dbReference type="RefSeq" id="XP_013419012.1">
    <property type="nucleotide sequence ID" value="XM_013563558.1"/>
</dbReference>
<organism evidence="2 3">
    <name type="scientific">Lingula anatina</name>
    <name type="common">Brachiopod</name>
    <name type="synonym">Lingula unguis</name>
    <dbReference type="NCBI Taxonomy" id="7574"/>
    <lineage>
        <taxon>Eukaryota</taxon>
        <taxon>Metazoa</taxon>
        <taxon>Spiralia</taxon>
        <taxon>Lophotrochozoa</taxon>
        <taxon>Brachiopoda</taxon>
        <taxon>Linguliformea</taxon>
        <taxon>Lingulata</taxon>
        <taxon>Lingulida</taxon>
        <taxon>Linguloidea</taxon>
        <taxon>Lingulidae</taxon>
        <taxon>Lingula</taxon>
    </lineage>
</organism>
<dbReference type="Proteomes" id="UP000085678">
    <property type="component" value="Unplaced"/>
</dbReference>
<dbReference type="GeneID" id="106179790"/>
<gene>
    <name evidence="3" type="primary">LOC106179790</name>
</gene>
<dbReference type="STRING" id="7574.A0A1S3K937"/>
<dbReference type="SMART" id="SM00186">
    <property type="entry name" value="FBG"/>
    <property type="match status" value="1"/>
</dbReference>